<dbReference type="Proteomes" id="UP000284431">
    <property type="component" value="Unassembled WGS sequence"/>
</dbReference>
<dbReference type="Pfam" id="PF03837">
    <property type="entry name" value="RecT"/>
    <property type="match status" value="1"/>
</dbReference>
<feature type="compositionally biased region" description="Polar residues" evidence="1">
    <location>
        <begin position="306"/>
        <end position="317"/>
    </location>
</feature>
<dbReference type="InterPro" id="IPR004590">
    <property type="entry name" value="ssDNA_annealing_RecT"/>
</dbReference>
<evidence type="ECO:0000313" key="3">
    <source>
        <dbReference type="Proteomes" id="UP000284431"/>
    </source>
</evidence>
<gene>
    <name evidence="2" type="ORF">DXA49_08135</name>
</gene>
<sequence>MTQQASTAVQQTANGGQVATQRKPVDILKSMMSAESVQEQFKNALGKNSATFVASVIDLYNGDSNLQLCNPKQVVMEALKAATLHLPINKALGYAFIIPFKNSKKDEKGNWIKVYEPTFQMGYKGYIQLAMRTGQYRTINADVVYDGELRKVNKLTGEIAFDGERKSDKVIGYFCYFELMNGFSKTLYMTVEQMANHAKRYSKAITSDKDVTVEKLLNLANLPVSPDSNKVGWMGNFHGMAQKTVIRNLLSKYGYLSVEMQNAITNDYEGDETSQRDILTDNYANKQLIDAEDVSFESVSEHHTGSEQQTATIDPGY</sequence>
<accession>A0A413J630</accession>
<comment type="caution">
    <text evidence="2">The sequence shown here is derived from an EMBL/GenBank/DDBJ whole genome shotgun (WGS) entry which is preliminary data.</text>
</comment>
<evidence type="ECO:0000313" key="2">
    <source>
        <dbReference type="EMBL" id="RGY26703.1"/>
    </source>
</evidence>
<protein>
    <submittedName>
        <fullName evidence="2">Recombinase</fullName>
    </submittedName>
</protein>
<evidence type="ECO:0000256" key="1">
    <source>
        <dbReference type="SAM" id="MobiDB-lite"/>
    </source>
</evidence>
<dbReference type="NCBIfam" id="TIGR00616">
    <property type="entry name" value="rect"/>
    <property type="match status" value="1"/>
</dbReference>
<dbReference type="EMBL" id="QSCS01000010">
    <property type="protein sequence ID" value="RGY26703.1"/>
    <property type="molecule type" value="Genomic_DNA"/>
</dbReference>
<dbReference type="GO" id="GO:0006259">
    <property type="term" value="P:DNA metabolic process"/>
    <property type="evidence" value="ECO:0007669"/>
    <property type="project" value="InterPro"/>
</dbReference>
<feature type="region of interest" description="Disordered" evidence="1">
    <location>
        <begin position="296"/>
        <end position="317"/>
    </location>
</feature>
<organism evidence="2 3">
    <name type="scientific">Bacteroides caccae</name>
    <dbReference type="NCBI Taxonomy" id="47678"/>
    <lineage>
        <taxon>Bacteria</taxon>
        <taxon>Pseudomonadati</taxon>
        <taxon>Bacteroidota</taxon>
        <taxon>Bacteroidia</taxon>
        <taxon>Bacteroidales</taxon>
        <taxon>Bacteroidaceae</taxon>
        <taxon>Bacteroides</taxon>
    </lineage>
</organism>
<name>A0A413J630_9BACE</name>
<reference evidence="2 3" key="1">
    <citation type="submission" date="2018-08" db="EMBL/GenBank/DDBJ databases">
        <title>A genome reference for cultivated species of the human gut microbiota.</title>
        <authorList>
            <person name="Zou Y."/>
            <person name="Xue W."/>
            <person name="Luo G."/>
        </authorList>
    </citation>
    <scope>NUCLEOTIDE SEQUENCE [LARGE SCALE GENOMIC DNA]</scope>
    <source>
        <strain evidence="2 3">OF02-6LB</strain>
    </source>
</reference>
<dbReference type="GO" id="GO:0003677">
    <property type="term" value="F:DNA binding"/>
    <property type="evidence" value="ECO:0007669"/>
    <property type="project" value="InterPro"/>
</dbReference>
<proteinExistence type="predicted"/>
<dbReference type="InterPro" id="IPR018330">
    <property type="entry name" value="RecT_fam"/>
</dbReference>
<dbReference type="RefSeq" id="WP_118337052.1">
    <property type="nucleotide sequence ID" value="NZ_QSCQ01000010.1"/>
</dbReference>
<dbReference type="AlphaFoldDB" id="A0A413J630"/>